<evidence type="ECO:0000256" key="8">
    <source>
        <dbReference type="ARBA" id="ARBA00044823"/>
    </source>
</evidence>
<dbReference type="InterPro" id="IPR029062">
    <property type="entry name" value="Class_I_gatase-like"/>
</dbReference>
<dbReference type="SUPFAM" id="SSF52317">
    <property type="entry name" value="Class I glutamine amidotransferase-like"/>
    <property type="match status" value="1"/>
</dbReference>
<evidence type="ECO:0000256" key="6">
    <source>
        <dbReference type="ARBA" id="ARBA00039189"/>
    </source>
</evidence>
<comment type="caution">
    <text evidence="10">The sequence shown here is derived from an EMBL/GenBank/DDBJ whole genome shotgun (WGS) entry which is preliminary data.</text>
</comment>
<evidence type="ECO:0000256" key="2">
    <source>
        <dbReference type="ARBA" id="ARBA00004613"/>
    </source>
</evidence>
<protein>
    <recommendedName>
        <fullName evidence="6">Glutamine amidotransferase-like class 1 domain-containing protein 1</fullName>
    </recommendedName>
    <alternativeName>
        <fullName evidence="8">Ferry endosomal RAB5 effector complex subunit 5</fullName>
    </alternativeName>
    <alternativeName>
        <fullName evidence="7">Parkinson disease 7 domain-containing protein 1</fullName>
    </alternativeName>
</protein>
<dbReference type="GO" id="GO:0005576">
    <property type="term" value="C:extracellular region"/>
    <property type="evidence" value="ECO:0007669"/>
    <property type="project" value="UniProtKB-SubCell"/>
</dbReference>
<dbReference type="PANTHER" id="PTHR48094:SF18">
    <property type="entry name" value="GLUTAMINE AMIDOTRANSFERASE-LIKE CLASS 1 DOMAIN-CONTAINING PROTEIN 1"/>
    <property type="match status" value="1"/>
</dbReference>
<keyword evidence="3" id="KW-0964">Secreted</keyword>
<proteinExistence type="predicted"/>
<organism evidence="10 11">
    <name type="scientific">Paralvinella palmiformis</name>
    <dbReference type="NCBI Taxonomy" id="53620"/>
    <lineage>
        <taxon>Eukaryota</taxon>
        <taxon>Metazoa</taxon>
        <taxon>Spiralia</taxon>
        <taxon>Lophotrochozoa</taxon>
        <taxon>Annelida</taxon>
        <taxon>Polychaeta</taxon>
        <taxon>Sedentaria</taxon>
        <taxon>Canalipalpata</taxon>
        <taxon>Terebellida</taxon>
        <taxon>Terebelliformia</taxon>
        <taxon>Alvinellidae</taxon>
        <taxon>Paralvinella</taxon>
    </lineage>
</organism>
<evidence type="ECO:0000256" key="4">
    <source>
        <dbReference type="ARBA" id="ARBA00022729"/>
    </source>
</evidence>
<dbReference type="PANTHER" id="PTHR48094">
    <property type="entry name" value="PROTEIN/NUCLEIC ACID DEGLYCASE DJ-1-RELATED"/>
    <property type="match status" value="1"/>
</dbReference>
<dbReference type="GO" id="GO:0019172">
    <property type="term" value="F:glyoxalase III activity"/>
    <property type="evidence" value="ECO:0007669"/>
    <property type="project" value="TreeGrafter"/>
</dbReference>
<evidence type="ECO:0000256" key="5">
    <source>
        <dbReference type="ARBA" id="ARBA00022753"/>
    </source>
</evidence>
<dbReference type="Gene3D" id="3.40.50.880">
    <property type="match status" value="1"/>
</dbReference>
<evidence type="ECO:0000313" key="11">
    <source>
        <dbReference type="Proteomes" id="UP001208570"/>
    </source>
</evidence>
<dbReference type="InterPro" id="IPR050325">
    <property type="entry name" value="Prot/Nucl_acid_deglycase"/>
</dbReference>
<keyword evidence="4" id="KW-0732">Signal</keyword>
<comment type="subcellular location">
    <subcellularLocation>
        <location evidence="1">Early endosome</location>
    </subcellularLocation>
    <subcellularLocation>
        <location evidence="2">Secreted</location>
    </subcellularLocation>
</comment>
<evidence type="ECO:0000313" key="10">
    <source>
        <dbReference type="EMBL" id="KAK2157347.1"/>
    </source>
</evidence>
<gene>
    <name evidence="10" type="ORF">LSH36_193g08055</name>
</gene>
<evidence type="ECO:0000256" key="3">
    <source>
        <dbReference type="ARBA" id="ARBA00022525"/>
    </source>
</evidence>
<dbReference type="GO" id="GO:0019243">
    <property type="term" value="P:methylglyoxal catabolic process to D-lactate via S-lactoyl-glutathione"/>
    <property type="evidence" value="ECO:0007669"/>
    <property type="project" value="TreeGrafter"/>
</dbReference>
<evidence type="ECO:0000256" key="7">
    <source>
        <dbReference type="ARBA" id="ARBA00042130"/>
    </source>
</evidence>
<reference evidence="10" key="1">
    <citation type="journal article" date="2023" name="Mol. Biol. Evol.">
        <title>Third-Generation Sequencing Reveals the Adaptive Role of the Epigenome in Three Deep-Sea Polychaetes.</title>
        <authorList>
            <person name="Perez M."/>
            <person name="Aroh O."/>
            <person name="Sun Y."/>
            <person name="Lan Y."/>
            <person name="Juniper S.K."/>
            <person name="Young C.R."/>
            <person name="Angers B."/>
            <person name="Qian P.Y."/>
        </authorList>
    </citation>
    <scope>NUCLEOTIDE SEQUENCE</scope>
    <source>
        <strain evidence="10">P08H-3</strain>
    </source>
</reference>
<evidence type="ECO:0000256" key="1">
    <source>
        <dbReference type="ARBA" id="ARBA00004412"/>
    </source>
</evidence>
<accession>A0AAD9JQJ8</accession>
<name>A0AAD9JQJ8_9ANNE</name>
<dbReference type="GO" id="GO:0005769">
    <property type="term" value="C:early endosome"/>
    <property type="evidence" value="ECO:0007669"/>
    <property type="project" value="UniProtKB-SubCell"/>
</dbReference>
<keyword evidence="5" id="KW-0967">Endosome</keyword>
<dbReference type="Proteomes" id="UP001208570">
    <property type="component" value="Unassembled WGS sequence"/>
</dbReference>
<evidence type="ECO:0000256" key="9">
    <source>
        <dbReference type="ARBA" id="ARBA00045408"/>
    </source>
</evidence>
<comment type="function">
    <text evidence="9">Component of the FERRY complex (Five-subunit Endosomal Rab5 and RNA/ribosome intermediary). The FERRY complex directly interacts with mRNAs and RAB5A, and functions as a RAB5A effector involved in the localization and the distribution of specific mRNAs most likely by mediating their endosomal transport. The complex recruits mRNAs and ribosomes to early endosomes through direct mRNA-interaction.</text>
</comment>
<dbReference type="AlphaFoldDB" id="A0AAD9JQJ8"/>
<dbReference type="EMBL" id="JAODUP010000193">
    <property type="protein sequence ID" value="KAK2157347.1"/>
    <property type="molecule type" value="Genomic_DNA"/>
</dbReference>
<keyword evidence="11" id="KW-1185">Reference proteome</keyword>
<sequence>MIQEYVVKTRGSGEALQYFSEQTHMMSSVAVQYISGVSAQSFIQAFTLTQTVFNVQIASPDVTAHYGCVIIPDAPGAVHDLSASKELANIINYAMDQKKPICAIGMGVAALSCVKDQTAKKWRFSNYSMTATSVYELARMPYFGSVPIIPEDYIKDNGAKYTNSEPDEVHIVLDRQLVTGQNTASTYMAIQTFILLVNQRLKKLPT</sequence>